<dbReference type="SUPFAM" id="SSF53187">
    <property type="entry name" value="Zn-dependent exopeptidases"/>
    <property type="match status" value="1"/>
</dbReference>
<evidence type="ECO:0000259" key="1">
    <source>
        <dbReference type="Pfam" id="PF01520"/>
    </source>
</evidence>
<dbReference type="Gene3D" id="3.40.630.40">
    <property type="entry name" value="Zn-dependent exopeptidases"/>
    <property type="match status" value="1"/>
</dbReference>
<evidence type="ECO:0000313" key="2">
    <source>
        <dbReference type="EMBL" id="PFL58862.1"/>
    </source>
</evidence>
<organism evidence="2 3">
    <name type="scientific">Bacillus anthracis</name>
    <name type="common">anthrax bacterium</name>
    <dbReference type="NCBI Taxonomy" id="1392"/>
    <lineage>
        <taxon>Bacteria</taxon>
        <taxon>Bacillati</taxon>
        <taxon>Bacillota</taxon>
        <taxon>Bacilli</taxon>
        <taxon>Bacillales</taxon>
        <taxon>Bacillaceae</taxon>
        <taxon>Bacillus</taxon>
        <taxon>Bacillus cereus group</taxon>
    </lineage>
</organism>
<dbReference type="GO" id="GO:0009253">
    <property type="term" value="P:peptidoglycan catabolic process"/>
    <property type="evidence" value="ECO:0007669"/>
    <property type="project" value="InterPro"/>
</dbReference>
<feature type="domain" description="MurNAc-LAA" evidence="1">
    <location>
        <begin position="1"/>
        <end position="37"/>
    </location>
</feature>
<dbReference type="GO" id="GO:0008745">
    <property type="term" value="F:N-acetylmuramoyl-L-alanine amidase activity"/>
    <property type="evidence" value="ECO:0007669"/>
    <property type="project" value="InterPro"/>
</dbReference>
<gene>
    <name evidence="2" type="ORF">COJ30_22265</name>
</gene>
<evidence type="ECO:0000313" key="3">
    <source>
        <dbReference type="Proteomes" id="UP000222851"/>
    </source>
</evidence>
<protein>
    <submittedName>
        <fullName evidence="2">S-layer protein</fullName>
    </submittedName>
</protein>
<proteinExistence type="predicted"/>
<reference evidence="2 3" key="1">
    <citation type="submission" date="2017-09" db="EMBL/GenBank/DDBJ databases">
        <title>Large-scale bioinformatics analysis of Bacillus genomes uncovers conserved roles of natural products in bacterial physiology.</title>
        <authorList>
            <consortium name="Agbiome Team Llc"/>
            <person name="Bleich R.M."/>
            <person name="Grubbs K.J."/>
            <person name="Santa Maria K.C."/>
            <person name="Allen S.E."/>
            <person name="Farag S."/>
            <person name="Shank E.A."/>
            <person name="Bowers A."/>
        </authorList>
    </citation>
    <scope>NUCLEOTIDE SEQUENCE [LARGE SCALE GENOMIC DNA]</scope>
    <source>
        <strain evidence="2 3">AFS081271</strain>
    </source>
</reference>
<dbReference type="Pfam" id="PF01520">
    <property type="entry name" value="Amidase_3"/>
    <property type="match status" value="1"/>
</dbReference>
<dbReference type="Proteomes" id="UP000222851">
    <property type="component" value="Unassembled WGS sequence"/>
</dbReference>
<accession>A0A2B0WV98</accession>
<dbReference type="InterPro" id="IPR002508">
    <property type="entry name" value="MurNAc-LAA_cat"/>
</dbReference>
<dbReference type="RefSeq" id="WP_098556666.1">
    <property type="nucleotide sequence ID" value="NZ_NUXH01000098.1"/>
</dbReference>
<dbReference type="EMBL" id="NUXH01000098">
    <property type="protein sequence ID" value="PFL58862.1"/>
    <property type="molecule type" value="Genomic_DNA"/>
</dbReference>
<comment type="caution">
    <text evidence="2">The sequence shown here is derived from an EMBL/GenBank/DDBJ whole genome shotgun (WGS) entry which is preliminary data.</text>
</comment>
<name>A0A2B0WV98_BACAN</name>
<sequence length="53" mass="6290">MPAILVELAVIDNKEENEKLGSEYWRQRLPEATYLGILVYYDWQGINDLSYRL</sequence>
<dbReference type="AlphaFoldDB" id="A0A2B0WV98"/>